<dbReference type="GO" id="GO:0004177">
    <property type="term" value="F:aminopeptidase activity"/>
    <property type="evidence" value="ECO:0007669"/>
    <property type="project" value="UniProtKB-KW"/>
</dbReference>
<evidence type="ECO:0000256" key="2">
    <source>
        <dbReference type="ARBA" id="ARBA00022723"/>
    </source>
</evidence>
<proteinExistence type="inferred from homology"/>
<protein>
    <submittedName>
        <fullName evidence="8">Aminopeptidase P family protein</fullName>
    </submittedName>
</protein>
<dbReference type="SUPFAM" id="SSF55920">
    <property type="entry name" value="Creatinase/aminopeptidase"/>
    <property type="match status" value="1"/>
</dbReference>
<keyword evidence="1" id="KW-0645">Protease</keyword>
<evidence type="ECO:0000256" key="3">
    <source>
        <dbReference type="ARBA" id="ARBA00022801"/>
    </source>
</evidence>
<evidence type="ECO:0000259" key="7">
    <source>
        <dbReference type="Pfam" id="PF01321"/>
    </source>
</evidence>
<evidence type="ECO:0000256" key="4">
    <source>
        <dbReference type="ARBA" id="ARBA00023049"/>
    </source>
</evidence>
<dbReference type="EMBL" id="CP036501">
    <property type="protein sequence ID" value="UZP75488.1"/>
    <property type="molecule type" value="Genomic_DNA"/>
</dbReference>
<accession>A0ABY6Q9C8</accession>
<evidence type="ECO:0000256" key="5">
    <source>
        <dbReference type="RuleBase" id="RU000590"/>
    </source>
</evidence>
<evidence type="ECO:0000259" key="6">
    <source>
        <dbReference type="Pfam" id="PF00557"/>
    </source>
</evidence>
<dbReference type="Pfam" id="PF00557">
    <property type="entry name" value="Peptidase_M24"/>
    <property type="match status" value="1"/>
</dbReference>
<dbReference type="InterPro" id="IPR050659">
    <property type="entry name" value="Peptidase_M24B"/>
</dbReference>
<keyword evidence="8" id="KW-0031">Aminopeptidase</keyword>
<sequence>MSTMSARDTVTPITHDERQKRLKALQHSLPAFALDAVMITPGASMRYLFGLTWRETERLVCAVVSTKRVVFVCPKFEDTALLAALPTPHDFAWWEEHEDPRSVVTSVLSENNCQRVGVDPSCSYGQVFALGNLTAATLTSAGPVLQSLRSQKSASEIALMQAAKTLTLDVHVAIFEWIKPGMRMSEVIAEIDRLHRAGGADNGSFFCAVQFGEGTSHPHGVPGDPTLAKHELILIDTGCTIDGYHSDITRTYALDKQSEDVETLWQLEKEAQAAAFDAAQIGRPCGDVDAAARSVLEAHGLGPDYQLPGLPHRTGHGIGLEIHEGPYLVRGDDTPLAAGMCFSNEPMIVVPHHFGIRLEDHFYMTDTGAKWFTEPQKSLYQPL</sequence>
<name>A0ABY6Q9C8_9GAMM</name>
<evidence type="ECO:0000313" key="8">
    <source>
        <dbReference type="EMBL" id="UZP75488.1"/>
    </source>
</evidence>
<reference evidence="8 9" key="1">
    <citation type="submission" date="2019-02" db="EMBL/GenBank/DDBJ databases">
        <title>Halieaceae_genomes.</title>
        <authorList>
            <person name="Li S.-H."/>
        </authorList>
    </citation>
    <scope>NUCLEOTIDE SEQUENCE [LARGE SCALE GENOMIC DNA]</scope>
    <source>
        <strain evidence="8 9">JH123</strain>
    </source>
</reference>
<dbReference type="InterPro" id="IPR000994">
    <property type="entry name" value="Pept_M24"/>
</dbReference>
<dbReference type="PROSITE" id="PS00491">
    <property type="entry name" value="PROLINE_PEPTIDASE"/>
    <property type="match status" value="1"/>
</dbReference>
<evidence type="ECO:0000256" key="1">
    <source>
        <dbReference type="ARBA" id="ARBA00022670"/>
    </source>
</evidence>
<organism evidence="8 9">
    <name type="scientific">Candidatus Paraluminiphilus aquimaris</name>
    <dbReference type="NCBI Taxonomy" id="2518994"/>
    <lineage>
        <taxon>Bacteria</taxon>
        <taxon>Pseudomonadati</taxon>
        <taxon>Pseudomonadota</taxon>
        <taxon>Gammaproteobacteria</taxon>
        <taxon>Cellvibrionales</taxon>
        <taxon>Halieaceae</taxon>
        <taxon>Candidatus Paraluminiphilus</taxon>
    </lineage>
</organism>
<dbReference type="InterPro" id="IPR001131">
    <property type="entry name" value="Peptidase_M24B_aminopep-P_CS"/>
</dbReference>
<comment type="similarity">
    <text evidence="5">Belongs to the peptidase M24B family.</text>
</comment>
<dbReference type="Gene3D" id="3.90.230.10">
    <property type="entry name" value="Creatinase/methionine aminopeptidase superfamily"/>
    <property type="match status" value="1"/>
</dbReference>
<feature type="domain" description="Peptidase M24" evidence="6">
    <location>
        <begin position="159"/>
        <end position="366"/>
    </location>
</feature>
<feature type="domain" description="Creatinase N-terminal" evidence="7">
    <location>
        <begin position="21"/>
        <end position="150"/>
    </location>
</feature>
<keyword evidence="4" id="KW-0482">Metalloprotease</keyword>
<dbReference type="PANTHER" id="PTHR46112">
    <property type="entry name" value="AMINOPEPTIDASE"/>
    <property type="match status" value="1"/>
</dbReference>
<dbReference type="InterPro" id="IPR000587">
    <property type="entry name" value="Creatinase_N"/>
</dbReference>
<dbReference type="PANTHER" id="PTHR46112:SF3">
    <property type="entry name" value="AMINOPEPTIDASE YPDF"/>
    <property type="match status" value="1"/>
</dbReference>
<evidence type="ECO:0000313" key="9">
    <source>
        <dbReference type="Proteomes" id="UP001317963"/>
    </source>
</evidence>
<dbReference type="RefSeq" id="WP_279241973.1">
    <property type="nucleotide sequence ID" value="NZ_CP036501.1"/>
</dbReference>
<keyword evidence="9" id="KW-1185">Reference proteome</keyword>
<dbReference type="Proteomes" id="UP001317963">
    <property type="component" value="Chromosome"/>
</dbReference>
<gene>
    <name evidence="8" type="ORF">E0F26_12395</name>
</gene>
<dbReference type="Pfam" id="PF01321">
    <property type="entry name" value="Creatinase_N"/>
    <property type="match status" value="1"/>
</dbReference>
<keyword evidence="2 5" id="KW-0479">Metal-binding</keyword>
<dbReference type="InterPro" id="IPR029149">
    <property type="entry name" value="Creatin/AminoP/Spt16_N"/>
</dbReference>
<dbReference type="SUPFAM" id="SSF53092">
    <property type="entry name" value="Creatinase/prolidase N-terminal domain"/>
    <property type="match status" value="1"/>
</dbReference>
<keyword evidence="3" id="KW-0378">Hydrolase</keyword>
<dbReference type="InterPro" id="IPR036005">
    <property type="entry name" value="Creatinase/aminopeptidase-like"/>
</dbReference>
<dbReference type="Gene3D" id="3.40.350.10">
    <property type="entry name" value="Creatinase/prolidase N-terminal domain"/>
    <property type="match status" value="1"/>
</dbReference>